<feature type="transmembrane region" description="Helical" evidence="1">
    <location>
        <begin position="96"/>
        <end position="116"/>
    </location>
</feature>
<organism evidence="3 4">
    <name type="scientific">Striga asiatica</name>
    <name type="common">Asiatic witchweed</name>
    <name type="synonym">Buchnera asiatica</name>
    <dbReference type="NCBI Taxonomy" id="4170"/>
    <lineage>
        <taxon>Eukaryota</taxon>
        <taxon>Viridiplantae</taxon>
        <taxon>Streptophyta</taxon>
        <taxon>Embryophyta</taxon>
        <taxon>Tracheophyta</taxon>
        <taxon>Spermatophyta</taxon>
        <taxon>Magnoliopsida</taxon>
        <taxon>eudicotyledons</taxon>
        <taxon>Gunneridae</taxon>
        <taxon>Pentapetalae</taxon>
        <taxon>asterids</taxon>
        <taxon>lamiids</taxon>
        <taxon>Lamiales</taxon>
        <taxon>Orobanchaceae</taxon>
        <taxon>Buchnereae</taxon>
        <taxon>Striga</taxon>
    </lineage>
</organism>
<evidence type="ECO:0000256" key="1">
    <source>
        <dbReference type="SAM" id="Phobius"/>
    </source>
</evidence>
<evidence type="ECO:0000313" key="4">
    <source>
        <dbReference type="Proteomes" id="UP000325081"/>
    </source>
</evidence>
<reference evidence="4" key="1">
    <citation type="journal article" date="2019" name="Curr. Biol.">
        <title>Genome Sequence of Striga asiatica Provides Insight into the Evolution of Plant Parasitism.</title>
        <authorList>
            <person name="Yoshida S."/>
            <person name="Kim S."/>
            <person name="Wafula E.K."/>
            <person name="Tanskanen J."/>
            <person name="Kim Y.M."/>
            <person name="Honaas L."/>
            <person name="Yang Z."/>
            <person name="Spallek T."/>
            <person name="Conn C.E."/>
            <person name="Ichihashi Y."/>
            <person name="Cheong K."/>
            <person name="Cui S."/>
            <person name="Der J.P."/>
            <person name="Gundlach H."/>
            <person name="Jiao Y."/>
            <person name="Hori C."/>
            <person name="Ishida J.K."/>
            <person name="Kasahara H."/>
            <person name="Kiba T."/>
            <person name="Kim M.S."/>
            <person name="Koo N."/>
            <person name="Laohavisit A."/>
            <person name="Lee Y.H."/>
            <person name="Lumba S."/>
            <person name="McCourt P."/>
            <person name="Mortimer J.C."/>
            <person name="Mutuku J.M."/>
            <person name="Nomura T."/>
            <person name="Sasaki-Sekimoto Y."/>
            <person name="Seto Y."/>
            <person name="Wang Y."/>
            <person name="Wakatake T."/>
            <person name="Sakakibara H."/>
            <person name="Demura T."/>
            <person name="Yamaguchi S."/>
            <person name="Yoneyama K."/>
            <person name="Manabe R.I."/>
            <person name="Nelson D.C."/>
            <person name="Schulman A.H."/>
            <person name="Timko M.P."/>
            <person name="dePamphilis C.W."/>
            <person name="Choi D."/>
            <person name="Shirasu K."/>
        </authorList>
    </citation>
    <scope>NUCLEOTIDE SEQUENCE [LARGE SCALE GENOMIC DNA]</scope>
    <source>
        <strain evidence="4">cv. UVA1</strain>
    </source>
</reference>
<gene>
    <name evidence="3" type="ORF">STAS_10793</name>
</gene>
<keyword evidence="1" id="KW-1133">Transmembrane helix</keyword>
<dbReference type="AlphaFoldDB" id="A0A5A7PNW4"/>
<keyword evidence="4" id="KW-1185">Reference proteome</keyword>
<keyword evidence="1" id="KW-0812">Transmembrane</keyword>
<proteinExistence type="predicted"/>
<dbReference type="EMBL" id="BKCP01004916">
    <property type="protein sequence ID" value="GER34563.1"/>
    <property type="molecule type" value="Genomic_DNA"/>
</dbReference>
<feature type="domain" description="F-box associated beta-propeller type 1" evidence="2">
    <location>
        <begin position="6"/>
        <end position="83"/>
    </location>
</feature>
<sequence length="117" mass="13690">MAHSFEEAALWNPTTDELKLLPQSSVPRPPRTRKSVFCHGFGFDHHNDYKVIRFIEYKCLDDYTENILVELYLLKTDSWKEVVYPYFPMTPETASMITYFLPIFMGTSPFLSTVVIN</sequence>
<dbReference type="Proteomes" id="UP000325081">
    <property type="component" value="Unassembled WGS sequence"/>
</dbReference>
<keyword evidence="1" id="KW-0472">Membrane</keyword>
<comment type="caution">
    <text evidence="3">The sequence shown here is derived from an EMBL/GenBank/DDBJ whole genome shotgun (WGS) entry which is preliminary data.</text>
</comment>
<evidence type="ECO:0000259" key="2">
    <source>
        <dbReference type="Pfam" id="PF07734"/>
    </source>
</evidence>
<evidence type="ECO:0000313" key="3">
    <source>
        <dbReference type="EMBL" id="GER34563.1"/>
    </source>
</evidence>
<accession>A0A5A7PNW4</accession>
<name>A0A5A7PNW4_STRAF</name>
<dbReference type="OrthoDB" id="809368at2759"/>
<protein>
    <submittedName>
        <fullName evidence="3">F-box protein</fullName>
    </submittedName>
</protein>
<dbReference type="InterPro" id="IPR006527">
    <property type="entry name" value="F-box-assoc_dom_typ1"/>
</dbReference>
<dbReference type="Pfam" id="PF07734">
    <property type="entry name" value="FBA_1"/>
    <property type="match status" value="1"/>
</dbReference>